<accession>A0A0W1AM64</accession>
<protein>
    <recommendedName>
        <fullName evidence="3">Type II toxin-antitoxin system RelE/ParE family toxin</fullName>
    </recommendedName>
</protein>
<name>A0A0W1AM64_9GAMM</name>
<keyword evidence="2" id="KW-1185">Reference proteome</keyword>
<proteinExistence type="predicted"/>
<evidence type="ECO:0008006" key="3">
    <source>
        <dbReference type="Google" id="ProtNLM"/>
    </source>
</evidence>
<evidence type="ECO:0000313" key="2">
    <source>
        <dbReference type="Proteomes" id="UP000054729"/>
    </source>
</evidence>
<sequence>MRVFKNKWFTKFAKKERILDSQLCKLIKEIEKGLIDVDYGGGVIKQRLGRANQGKSGGYRCIILYRYKDLAFLVYGFPKNERDNISQEEEQIFKDLSSQMLNFSGDDIERLLQSGALVEVLYNEHK</sequence>
<gene>
    <name evidence="1" type="ORF">Lwal_0930</name>
</gene>
<dbReference type="AlphaFoldDB" id="A0A0W1AM64"/>
<evidence type="ECO:0000313" key="1">
    <source>
        <dbReference type="EMBL" id="KTD82453.1"/>
    </source>
</evidence>
<dbReference type="OrthoDB" id="8607264at2"/>
<dbReference type="STRING" id="66969.Lwal_0930"/>
<dbReference type="Proteomes" id="UP000054729">
    <property type="component" value="Unassembled WGS sequence"/>
</dbReference>
<dbReference type="EMBL" id="LNZB01000015">
    <property type="protein sequence ID" value="KTD82453.1"/>
    <property type="molecule type" value="Genomic_DNA"/>
</dbReference>
<reference evidence="1 2" key="1">
    <citation type="submission" date="2015-11" db="EMBL/GenBank/DDBJ databases">
        <title>Genomic analysis of 38 Legionella species identifies large and diverse effector repertoires.</title>
        <authorList>
            <person name="Burstein D."/>
            <person name="Amaro F."/>
            <person name="Zusman T."/>
            <person name="Lifshitz Z."/>
            <person name="Cohen O."/>
            <person name="Gilbert J.A."/>
            <person name="Pupko T."/>
            <person name="Shuman H.A."/>
            <person name="Segal G."/>
        </authorList>
    </citation>
    <scope>NUCLEOTIDE SEQUENCE [LARGE SCALE GENOMIC DNA]</scope>
    <source>
        <strain evidence="1 2">ATCC 51914</strain>
    </source>
</reference>
<dbReference type="RefSeq" id="WP_028383801.1">
    <property type="nucleotide sequence ID" value="NZ_CAAAIQ010000009.1"/>
</dbReference>
<organism evidence="1 2">
    <name type="scientific">Legionella waltersii</name>
    <dbReference type="NCBI Taxonomy" id="66969"/>
    <lineage>
        <taxon>Bacteria</taxon>
        <taxon>Pseudomonadati</taxon>
        <taxon>Pseudomonadota</taxon>
        <taxon>Gammaproteobacteria</taxon>
        <taxon>Legionellales</taxon>
        <taxon>Legionellaceae</taxon>
        <taxon>Legionella</taxon>
    </lineage>
</organism>
<comment type="caution">
    <text evidence="1">The sequence shown here is derived from an EMBL/GenBank/DDBJ whole genome shotgun (WGS) entry which is preliminary data.</text>
</comment>
<dbReference type="PIRSF" id="PIRSF018634">
    <property type="entry name" value="UCP018634"/>
    <property type="match status" value="1"/>
</dbReference>
<dbReference type="InterPro" id="IPR009387">
    <property type="entry name" value="HigB-2"/>
</dbReference>
<dbReference type="Pfam" id="PF06296">
    <property type="entry name" value="RelE"/>
    <property type="match status" value="1"/>
</dbReference>
<dbReference type="PATRIC" id="fig|66969.6.peg.1009"/>